<reference evidence="2 3" key="1">
    <citation type="submission" date="2016-10" db="EMBL/GenBank/DDBJ databases">
        <authorList>
            <person name="de Groot N.N."/>
        </authorList>
    </citation>
    <scope>NUCLEOTIDE SEQUENCE [LARGE SCALE GENOMIC DNA]</scope>
    <source>
        <strain evidence="2 3">Nl14</strain>
    </source>
</reference>
<dbReference type="InterPro" id="IPR014263">
    <property type="entry name" value="Methanolan_biosynth_EpsI"/>
</dbReference>
<feature type="domain" description="Methanolan biosynthesis EpsI" evidence="1">
    <location>
        <begin position="5"/>
        <end position="173"/>
    </location>
</feature>
<accession>A0A1I7IMZ4</accession>
<name>A0A1I7IMZ4_9PROT</name>
<gene>
    <name evidence="2" type="ORF">SAMN05216417_1227</name>
</gene>
<proteinExistence type="predicted"/>
<dbReference type="Proteomes" id="UP000182649">
    <property type="component" value="Unassembled WGS sequence"/>
</dbReference>
<dbReference type="EMBL" id="FPBZ01000022">
    <property type="protein sequence ID" value="SFU74288.1"/>
    <property type="molecule type" value="Genomic_DNA"/>
</dbReference>
<dbReference type="NCBIfam" id="TIGR02914">
    <property type="entry name" value="EpsI_fam"/>
    <property type="match status" value="1"/>
</dbReference>
<organism evidence="2 3">
    <name type="scientific">Nitrosospira multiformis</name>
    <dbReference type="NCBI Taxonomy" id="1231"/>
    <lineage>
        <taxon>Bacteria</taxon>
        <taxon>Pseudomonadati</taxon>
        <taxon>Pseudomonadota</taxon>
        <taxon>Betaproteobacteria</taxon>
        <taxon>Nitrosomonadales</taxon>
        <taxon>Nitrosomonadaceae</taxon>
        <taxon>Nitrosospira</taxon>
    </lineage>
</organism>
<evidence type="ECO:0000313" key="2">
    <source>
        <dbReference type="EMBL" id="SFU74288.1"/>
    </source>
</evidence>
<evidence type="ECO:0000259" key="1">
    <source>
        <dbReference type="Pfam" id="PF11984"/>
    </source>
</evidence>
<protein>
    <submittedName>
        <fullName evidence="2">EpsI family protein</fullName>
    </submittedName>
</protein>
<sequence>MEIHVLDAYGKWQASPELLSDWKPIYTGSTAQFLRNYRNNGRSVDLYISYYRDQKQGLELINSENVLVPEKGSKWHDAGEDMRTISLDAQEEIVKQNRLHSPSISLLAWRWYWIGGEETANPYWAKLMLARNKLLGRGDDAVEIIVATRYEDSVDEAASVLQDFITDTAPTITGALRNAANR</sequence>
<evidence type="ECO:0000313" key="3">
    <source>
        <dbReference type="Proteomes" id="UP000182649"/>
    </source>
</evidence>
<dbReference type="Pfam" id="PF11984">
    <property type="entry name" value="DUF3485"/>
    <property type="match status" value="1"/>
</dbReference>
<dbReference type="AlphaFoldDB" id="A0A1I7IMZ4"/>